<name>A0A520RXA2_9GAMM</name>
<dbReference type="PANTHER" id="PTHR37423:SF1">
    <property type="entry name" value="OUTER MEMBRANE PROTEIN ASSEMBLY FACTOR BAMD"/>
    <property type="match status" value="1"/>
</dbReference>
<dbReference type="GO" id="GO:0051205">
    <property type="term" value="P:protein insertion into membrane"/>
    <property type="evidence" value="ECO:0007669"/>
    <property type="project" value="UniProtKB-UniRule"/>
</dbReference>
<dbReference type="FunFam" id="1.25.40.10:FF:000419">
    <property type="entry name" value="Outer membrane protein assembly factor BamD"/>
    <property type="match status" value="1"/>
</dbReference>
<evidence type="ECO:0000256" key="3">
    <source>
        <dbReference type="ARBA" id="ARBA00023139"/>
    </source>
</evidence>
<dbReference type="Gene3D" id="1.25.40.10">
    <property type="entry name" value="Tetratricopeptide repeat domain"/>
    <property type="match status" value="1"/>
</dbReference>
<dbReference type="Proteomes" id="UP000316199">
    <property type="component" value="Unassembled WGS sequence"/>
</dbReference>
<dbReference type="InterPro" id="IPR039565">
    <property type="entry name" value="BamD-like"/>
</dbReference>
<dbReference type="InterPro" id="IPR017689">
    <property type="entry name" value="BamD"/>
</dbReference>
<evidence type="ECO:0000256" key="6">
    <source>
        <dbReference type="HAMAP-Rule" id="MF_00922"/>
    </source>
</evidence>
<protein>
    <recommendedName>
        <fullName evidence="6">Outer membrane protein assembly factor BamD</fullName>
    </recommendedName>
</protein>
<evidence type="ECO:0000313" key="8">
    <source>
        <dbReference type="EMBL" id="RZO74866.1"/>
    </source>
</evidence>
<gene>
    <name evidence="6" type="primary">bamD</name>
    <name evidence="8" type="ORF">EVA68_08265</name>
</gene>
<dbReference type="CDD" id="cd15830">
    <property type="entry name" value="BamD"/>
    <property type="match status" value="1"/>
</dbReference>
<proteinExistence type="inferred from homology"/>
<comment type="subcellular location">
    <subcellularLocation>
        <location evidence="6">Cell outer membrane</location>
        <topology evidence="6">Lipid-anchor</topology>
    </subcellularLocation>
</comment>
<comment type="similarity">
    <text evidence="6">Belongs to the BamD family.</text>
</comment>
<evidence type="ECO:0000256" key="1">
    <source>
        <dbReference type="ARBA" id="ARBA00022729"/>
    </source>
</evidence>
<evidence type="ECO:0000259" key="7">
    <source>
        <dbReference type="Pfam" id="PF13525"/>
    </source>
</evidence>
<dbReference type="NCBIfam" id="TIGR03302">
    <property type="entry name" value="OM_YfiO"/>
    <property type="match status" value="1"/>
</dbReference>
<dbReference type="GO" id="GO:0043165">
    <property type="term" value="P:Gram-negative-bacterium-type cell outer membrane assembly"/>
    <property type="evidence" value="ECO:0007669"/>
    <property type="project" value="UniProtKB-UniRule"/>
</dbReference>
<reference evidence="8 9" key="1">
    <citation type="submission" date="2019-02" db="EMBL/GenBank/DDBJ databases">
        <title>Prokaryotic population dynamics and viral predation in marine succession experiment using metagenomics: the confinement effect.</title>
        <authorList>
            <person name="Haro-Moreno J.M."/>
            <person name="Rodriguez-Valera F."/>
            <person name="Lopez-Perez M."/>
        </authorList>
    </citation>
    <scope>NUCLEOTIDE SEQUENCE [LARGE SCALE GENOMIC DNA]</scope>
    <source>
        <strain evidence="8">MED-G157</strain>
    </source>
</reference>
<dbReference type="SUPFAM" id="SSF48452">
    <property type="entry name" value="TPR-like"/>
    <property type="match status" value="1"/>
</dbReference>
<comment type="function">
    <text evidence="6">Part of the outer membrane protein assembly complex, which is involved in assembly and insertion of beta-barrel proteins into the outer membrane.</text>
</comment>
<keyword evidence="3 6" id="KW-0564">Palmitate</keyword>
<dbReference type="Pfam" id="PF13525">
    <property type="entry name" value="YfiO"/>
    <property type="match status" value="1"/>
</dbReference>
<dbReference type="HAMAP" id="MF_00922">
    <property type="entry name" value="OM_assembly_BamD"/>
    <property type="match status" value="1"/>
</dbReference>
<dbReference type="GO" id="GO:1990063">
    <property type="term" value="C:Bam protein complex"/>
    <property type="evidence" value="ECO:0007669"/>
    <property type="project" value="TreeGrafter"/>
</dbReference>
<feature type="domain" description="Outer membrane lipoprotein BamD-like" evidence="7">
    <location>
        <begin position="28"/>
        <end position="230"/>
    </location>
</feature>
<dbReference type="PANTHER" id="PTHR37423">
    <property type="entry name" value="SOLUBLE LYTIC MUREIN TRANSGLYCOSYLASE-RELATED"/>
    <property type="match status" value="1"/>
</dbReference>
<dbReference type="PROSITE" id="PS51257">
    <property type="entry name" value="PROKAR_LIPOPROTEIN"/>
    <property type="match status" value="1"/>
</dbReference>
<organism evidence="8 9">
    <name type="scientific">OM182 bacterium</name>
    <dbReference type="NCBI Taxonomy" id="2510334"/>
    <lineage>
        <taxon>Bacteria</taxon>
        <taxon>Pseudomonadati</taxon>
        <taxon>Pseudomonadota</taxon>
        <taxon>Gammaproteobacteria</taxon>
        <taxon>OMG group</taxon>
        <taxon>OM182 clade</taxon>
    </lineage>
</organism>
<sequence length="273" mass="31203">MRFNLYIPILLIALVGCTKDDTEEESTELTYYRAAQADLRSGRYNDAVDKLQLLESRFPFGRYAEQAQLEIIFAYYRSAQPESARSSADRFIRLHPQHPNVDYAYYLRGMASFEEDQGIFATILSTDPTKRDPGAARDSFNDFSVLLQKFPESQYASDAQKKMKYLKNLLAESELDTARYYIKRGAYIAAANRGRHVFENFQGTTAVPDALAIMVEAYRLLDLRDLADQSFAVLLSNFPDHRSIDVKGNFVEDWATKRNGRSFLKIISFGLFG</sequence>
<evidence type="ECO:0000256" key="5">
    <source>
        <dbReference type="ARBA" id="ARBA00023288"/>
    </source>
</evidence>
<evidence type="ECO:0000256" key="2">
    <source>
        <dbReference type="ARBA" id="ARBA00023136"/>
    </source>
</evidence>
<evidence type="ECO:0000256" key="4">
    <source>
        <dbReference type="ARBA" id="ARBA00023237"/>
    </source>
</evidence>
<dbReference type="InterPro" id="IPR011990">
    <property type="entry name" value="TPR-like_helical_dom_sf"/>
</dbReference>
<accession>A0A520RXA2</accession>
<dbReference type="AlphaFoldDB" id="A0A520RXA2"/>
<keyword evidence="4 6" id="KW-0998">Cell outer membrane</keyword>
<comment type="subunit">
    <text evidence="6">Part of the Bam complex.</text>
</comment>
<comment type="caution">
    <text evidence="8">The sequence shown here is derived from an EMBL/GenBank/DDBJ whole genome shotgun (WGS) entry which is preliminary data.</text>
</comment>
<dbReference type="EMBL" id="SHAG01000057">
    <property type="protein sequence ID" value="RZO74866.1"/>
    <property type="molecule type" value="Genomic_DNA"/>
</dbReference>
<keyword evidence="5 6" id="KW-0449">Lipoprotein</keyword>
<keyword evidence="2 6" id="KW-0472">Membrane</keyword>
<keyword evidence="1 6" id="KW-0732">Signal</keyword>
<evidence type="ECO:0000313" key="9">
    <source>
        <dbReference type="Proteomes" id="UP000316199"/>
    </source>
</evidence>